<keyword evidence="2" id="KW-1185">Reference proteome</keyword>
<sequence>MTSNTAYAGRQRPKHYNPSDLEYEIYGRQSLALFTRHPWRAS</sequence>
<accession>A0A0T5XB69</accession>
<evidence type="ECO:0000313" key="2">
    <source>
        <dbReference type="Proteomes" id="UP000005273"/>
    </source>
</evidence>
<dbReference type="EMBL" id="ACJX03000001">
    <property type="protein sequence ID" value="KRT35612.1"/>
    <property type="molecule type" value="Genomic_DNA"/>
</dbReference>
<gene>
    <name evidence="1" type="ORF">HMPREF1705_04672</name>
</gene>
<protein>
    <submittedName>
        <fullName evidence="1">Uncharacterized protein</fullName>
    </submittedName>
</protein>
<dbReference type="Proteomes" id="UP000005273">
    <property type="component" value="Unassembled WGS sequence"/>
</dbReference>
<dbReference type="AlphaFoldDB" id="A0A0T5XB69"/>
<name>A0A0T5XB69_9BACT</name>
<organism evidence="1 2">
    <name type="scientific">Acetomicrobium hydrogeniformans ATCC BAA-1850</name>
    <dbReference type="NCBI Taxonomy" id="592015"/>
    <lineage>
        <taxon>Bacteria</taxon>
        <taxon>Thermotogati</taxon>
        <taxon>Synergistota</taxon>
        <taxon>Synergistia</taxon>
        <taxon>Synergistales</taxon>
        <taxon>Acetomicrobiaceae</taxon>
        <taxon>Acetomicrobium</taxon>
    </lineage>
</organism>
<reference evidence="2" key="1">
    <citation type="submission" date="2012-09" db="EMBL/GenBank/DDBJ databases">
        <authorList>
            <person name="Weinstock G."/>
            <person name="Sodergren E."/>
            <person name="Clifton S."/>
            <person name="Fulton L."/>
            <person name="Fulton B."/>
            <person name="Courtney L."/>
            <person name="Fronick C."/>
            <person name="Harrison M."/>
            <person name="Strong C."/>
            <person name="Farmer C."/>
            <person name="Delehaunty K."/>
            <person name="Markovic C."/>
            <person name="Hall O."/>
            <person name="Minx P."/>
            <person name="Tomlinson C."/>
            <person name="Mitreva M."/>
            <person name="Nelson J."/>
            <person name="Hou S."/>
            <person name="Wollam A."/>
            <person name="Pepin K.H."/>
            <person name="Johnson M."/>
            <person name="Bhonagiri V."/>
            <person name="Nash W.E."/>
            <person name="Suruliraj S."/>
            <person name="Warren W."/>
            <person name="Chinwalla A."/>
            <person name="Mardis E.R."/>
            <person name="Wilson R.K."/>
        </authorList>
    </citation>
    <scope>NUCLEOTIDE SEQUENCE [LARGE SCALE GENOMIC DNA]</scope>
    <source>
        <strain evidence="2">OS1</strain>
    </source>
</reference>
<proteinExistence type="predicted"/>
<evidence type="ECO:0000313" key="1">
    <source>
        <dbReference type="EMBL" id="KRT35612.1"/>
    </source>
</evidence>
<comment type="caution">
    <text evidence="1">The sequence shown here is derived from an EMBL/GenBank/DDBJ whole genome shotgun (WGS) entry which is preliminary data.</text>
</comment>